<feature type="region of interest" description="Disordered" evidence="11">
    <location>
        <begin position="456"/>
        <end position="479"/>
    </location>
</feature>
<evidence type="ECO:0000259" key="13">
    <source>
        <dbReference type="PROSITE" id="PS50109"/>
    </source>
</evidence>
<dbReference type="EMBL" id="BOOR01000094">
    <property type="protein sequence ID" value="GII59719.1"/>
    <property type="molecule type" value="Genomic_DNA"/>
</dbReference>
<keyword evidence="9" id="KW-0902">Two-component regulatory system</keyword>
<evidence type="ECO:0000256" key="10">
    <source>
        <dbReference type="ARBA" id="ARBA00023136"/>
    </source>
</evidence>
<dbReference type="SUPFAM" id="SSF55874">
    <property type="entry name" value="ATPase domain of HSP90 chaperone/DNA topoisomerase II/histidine kinase"/>
    <property type="match status" value="1"/>
</dbReference>
<dbReference type="EC" id="2.7.13.3" evidence="3"/>
<keyword evidence="10 12" id="KW-0472">Membrane</keyword>
<dbReference type="InterPro" id="IPR036097">
    <property type="entry name" value="HisK_dim/P_sf"/>
</dbReference>
<dbReference type="InterPro" id="IPR050428">
    <property type="entry name" value="TCS_sensor_his_kinase"/>
</dbReference>
<organism evidence="15 16">
    <name type="scientific">Planotetraspora thailandica</name>
    <dbReference type="NCBI Taxonomy" id="487172"/>
    <lineage>
        <taxon>Bacteria</taxon>
        <taxon>Bacillati</taxon>
        <taxon>Actinomycetota</taxon>
        <taxon>Actinomycetes</taxon>
        <taxon>Streptosporangiales</taxon>
        <taxon>Streptosporangiaceae</taxon>
        <taxon>Planotetraspora</taxon>
    </lineage>
</organism>
<evidence type="ECO:0000256" key="1">
    <source>
        <dbReference type="ARBA" id="ARBA00000085"/>
    </source>
</evidence>
<evidence type="ECO:0000256" key="12">
    <source>
        <dbReference type="SAM" id="Phobius"/>
    </source>
</evidence>
<feature type="domain" description="Histidine kinase" evidence="13">
    <location>
        <begin position="239"/>
        <end position="457"/>
    </location>
</feature>
<gene>
    <name evidence="15" type="ORF">Pth03_81080</name>
</gene>
<protein>
    <recommendedName>
        <fullName evidence="3">histidine kinase</fullName>
        <ecNumber evidence="3">2.7.13.3</ecNumber>
    </recommendedName>
</protein>
<evidence type="ECO:0000256" key="2">
    <source>
        <dbReference type="ARBA" id="ARBA00004236"/>
    </source>
</evidence>
<dbReference type="SMART" id="SM00388">
    <property type="entry name" value="HisKA"/>
    <property type="match status" value="1"/>
</dbReference>
<dbReference type="CDD" id="cd00075">
    <property type="entry name" value="HATPase"/>
    <property type="match status" value="1"/>
</dbReference>
<sequence>MSGHRLSITTRITVFAGAVAAVLSALLATVLMIGFKYFATENLTQELRANAGRVAIEEERGNLVYPLVHHQSRSMQVVDPRGRVVASSENMRGKQPMATFNPDGEEGATSVVCGGAFPPGECNIVVAQWTHHDGQRWTVYSASPVIPPWVDPRLATLVGGSAVALAAAVTYLGHRIATASLRPVDAIRVELDEINAACAGRRVPVPPSDDEIHDLAESVNHTLGRLQAAMEQQRQFVSDASHDLRSPIAAMKVEVEDALIAPQETSVTTLGSTFLVGLNRLQAIVGDLLALARLDAGLPGARDRIDLSELVSAECGIRHTSAKSIESSLEPGVMVIGDRLRLGRLLTNLVDNAERHAEHKITITVRHEPADERGNRAFQHGVAVLEVLDDGAGVEPDKRELVFQRFARLEASRNTDPGGTGLGLPIARQIAEAGGGTLRIEDSPRGARFVLRLPCAPSANDHGDASDRSTPRGPGQRAV</sequence>
<dbReference type="Proteomes" id="UP000605992">
    <property type="component" value="Unassembled WGS sequence"/>
</dbReference>
<comment type="subcellular location">
    <subcellularLocation>
        <location evidence="2">Cell membrane</location>
    </subcellularLocation>
</comment>
<comment type="caution">
    <text evidence="15">The sequence shown here is derived from an EMBL/GenBank/DDBJ whole genome shotgun (WGS) entry which is preliminary data.</text>
</comment>
<reference evidence="15" key="1">
    <citation type="submission" date="2021-01" db="EMBL/GenBank/DDBJ databases">
        <title>Whole genome shotgun sequence of Planotetraspora thailandica NBRC 104271.</title>
        <authorList>
            <person name="Komaki H."/>
            <person name="Tamura T."/>
        </authorList>
    </citation>
    <scope>NUCLEOTIDE SEQUENCE</scope>
    <source>
        <strain evidence="15">NBRC 104271</strain>
    </source>
</reference>
<evidence type="ECO:0000256" key="7">
    <source>
        <dbReference type="ARBA" id="ARBA00022777"/>
    </source>
</evidence>
<feature type="transmembrane region" description="Helical" evidence="12">
    <location>
        <begin position="12"/>
        <end position="35"/>
    </location>
</feature>
<keyword evidence="4" id="KW-0597">Phosphoprotein</keyword>
<evidence type="ECO:0000256" key="3">
    <source>
        <dbReference type="ARBA" id="ARBA00012438"/>
    </source>
</evidence>
<dbReference type="PANTHER" id="PTHR45436">
    <property type="entry name" value="SENSOR HISTIDINE KINASE YKOH"/>
    <property type="match status" value="1"/>
</dbReference>
<dbReference type="InterPro" id="IPR005467">
    <property type="entry name" value="His_kinase_dom"/>
</dbReference>
<dbReference type="InterPro" id="IPR003594">
    <property type="entry name" value="HATPase_dom"/>
</dbReference>
<dbReference type="Pfam" id="PF00512">
    <property type="entry name" value="HisKA"/>
    <property type="match status" value="1"/>
</dbReference>
<dbReference type="PROSITE" id="PS50109">
    <property type="entry name" value="HIS_KIN"/>
    <property type="match status" value="1"/>
</dbReference>
<keyword evidence="7 15" id="KW-0418">Kinase</keyword>
<dbReference type="Pfam" id="PF02518">
    <property type="entry name" value="HATPase_c"/>
    <property type="match status" value="1"/>
</dbReference>
<dbReference type="SMART" id="SM00387">
    <property type="entry name" value="HATPase_c"/>
    <property type="match status" value="1"/>
</dbReference>
<dbReference type="CDD" id="cd00082">
    <property type="entry name" value="HisKA"/>
    <property type="match status" value="1"/>
</dbReference>
<dbReference type="GO" id="GO:0000155">
    <property type="term" value="F:phosphorelay sensor kinase activity"/>
    <property type="evidence" value="ECO:0007669"/>
    <property type="project" value="InterPro"/>
</dbReference>
<evidence type="ECO:0000256" key="4">
    <source>
        <dbReference type="ARBA" id="ARBA00022553"/>
    </source>
</evidence>
<evidence type="ECO:0000256" key="8">
    <source>
        <dbReference type="ARBA" id="ARBA00022989"/>
    </source>
</evidence>
<dbReference type="PRINTS" id="PR00344">
    <property type="entry name" value="BCTRLSENSOR"/>
</dbReference>
<accession>A0A8J3Y2V4</accession>
<dbReference type="Gene3D" id="1.10.287.130">
    <property type="match status" value="1"/>
</dbReference>
<dbReference type="PROSITE" id="PS50885">
    <property type="entry name" value="HAMP"/>
    <property type="match status" value="1"/>
</dbReference>
<evidence type="ECO:0000313" key="16">
    <source>
        <dbReference type="Proteomes" id="UP000605992"/>
    </source>
</evidence>
<dbReference type="SUPFAM" id="SSF47384">
    <property type="entry name" value="Homodimeric domain of signal transducing histidine kinase"/>
    <property type="match status" value="1"/>
</dbReference>
<proteinExistence type="predicted"/>
<evidence type="ECO:0000256" key="9">
    <source>
        <dbReference type="ARBA" id="ARBA00023012"/>
    </source>
</evidence>
<keyword evidence="5" id="KW-0808">Transferase</keyword>
<keyword evidence="6 12" id="KW-0812">Transmembrane</keyword>
<evidence type="ECO:0000313" key="15">
    <source>
        <dbReference type="EMBL" id="GII59719.1"/>
    </source>
</evidence>
<evidence type="ECO:0000256" key="6">
    <source>
        <dbReference type="ARBA" id="ARBA00022692"/>
    </source>
</evidence>
<dbReference type="AlphaFoldDB" id="A0A8J3Y2V4"/>
<evidence type="ECO:0000259" key="14">
    <source>
        <dbReference type="PROSITE" id="PS50885"/>
    </source>
</evidence>
<evidence type="ECO:0000256" key="5">
    <source>
        <dbReference type="ARBA" id="ARBA00022679"/>
    </source>
</evidence>
<feature type="compositionally biased region" description="Basic and acidic residues" evidence="11">
    <location>
        <begin position="461"/>
        <end position="470"/>
    </location>
</feature>
<dbReference type="GO" id="GO:0005886">
    <property type="term" value="C:plasma membrane"/>
    <property type="evidence" value="ECO:0007669"/>
    <property type="project" value="UniProtKB-SubCell"/>
</dbReference>
<feature type="domain" description="HAMP" evidence="14">
    <location>
        <begin position="178"/>
        <end position="231"/>
    </location>
</feature>
<dbReference type="InterPro" id="IPR003661">
    <property type="entry name" value="HisK_dim/P_dom"/>
</dbReference>
<dbReference type="RefSeq" id="WP_203949756.1">
    <property type="nucleotide sequence ID" value="NZ_BOOR01000094.1"/>
</dbReference>
<name>A0A8J3Y2V4_9ACTN</name>
<dbReference type="InterPro" id="IPR003660">
    <property type="entry name" value="HAMP_dom"/>
</dbReference>
<dbReference type="Gene3D" id="3.30.565.10">
    <property type="entry name" value="Histidine kinase-like ATPase, C-terminal domain"/>
    <property type="match status" value="1"/>
</dbReference>
<keyword evidence="16" id="KW-1185">Reference proteome</keyword>
<keyword evidence="8 12" id="KW-1133">Transmembrane helix</keyword>
<dbReference type="InterPro" id="IPR036890">
    <property type="entry name" value="HATPase_C_sf"/>
</dbReference>
<dbReference type="InterPro" id="IPR004358">
    <property type="entry name" value="Sig_transdc_His_kin-like_C"/>
</dbReference>
<evidence type="ECO:0000256" key="11">
    <source>
        <dbReference type="SAM" id="MobiDB-lite"/>
    </source>
</evidence>
<dbReference type="PANTHER" id="PTHR45436:SF5">
    <property type="entry name" value="SENSOR HISTIDINE KINASE TRCS"/>
    <property type="match status" value="1"/>
</dbReference>
<comment type="catalytic activity">
    <reaction evidence="1">
        <text>ATP + protein L-histidine = ADP + protein N-phospho-L-histidine.</text>
        <dbReference type="EC" id="2.7.13.3"/>
    </reaction>
</comment>